<feature type="domain" description="C2H2-type" evidence="3">
    <location>
        <begin position="785"/>
        <end position="813"/>
    </location>
</feature>
<dbReference type="Pfam" id="PF11917">
    <property type="entry name" value="DUF3435"/>
    <property type="match status" value="1"/>
</dbReference>
<feature type="region of interest" description="Disordered" evidence="2">
    <location>
        <begin position="91"/>
        <end position="149"/>
    </location>
</feature>
<sequence length="862" mass="98975">MPRSRTLCARIHRAHLFLPEEALSLARFGCHPLSSSLRSLDPCKLTLDSITFHPSSPCIVASLLLKPPSHLDLRSARTLILSRQKFRSASQISTSETSSTSAVTDDDSPYASATDTELTDLERASSRYRKAKRGKTSINASVQAGPTNCPPPSAKDVCVLTVEQLHRARYEDPADDTDEDLANVPEDYGKSSNTKIQKLRLKNRWARYCRVNAIKPSADPKWEDAEEALQQATPNDMHRFLNFCLKLKYNSDGRRLKGYKKASAIQADWKYFRVYYTRVTKHEMSEEMGEAVRTGLKHLIDKHGLDKQPRENVPVYIEDMVPLNETILQTREKRFHLGFQRISLCLYNVIGLFTVNRKHAVLSLQFKHLQITLQRDPHGGPPVPMIELKPEILKNLGMAKLYGAHRFEYPSHAHIQFLLHSNTFALPEIVYGVSLVFSPHVLIFSILFYARAFEAPDLMSMDDLRRLLVEDDRQEMPLPLKPEMDNYYVFPRVDLVNGQPKILWETPLNGNKLHGQLRSLSEIHGFLNPFFSHQFRYGGGQLLDESGFVSEAQRNVIMLHASSKTFVQHYRPRRHAGLQEIMCGLNPDVEFTRAVTRMSRWIDKRRPRYLSELDRALVEKDPVLQAAVRWQADLEIQRNRSEDSALDALLEDQNRKQAVIDIQRQLSGGAVNDEPAREILRQEFAMPPEQILLIETFFTWPTSDSLEDEWMRRNQAVAAAIQYCGFPEGGPLRGRPKRPAPAEDEECIARPPARKQKSEVRPSISAWEEQSAALDEQIKEDLKPQVCFQCRKKYSDHYGLRRHFKMSHLQDRGQRYQILPAYAQDDLNPIEEFFAELKAYIKRSWEYYETSPDQGFGAILQA</sequence>
<evidence type="ECO:0000256" key="1">
    <source>
        <dbReference type="PROSITE-ProRule" id="PRU00042"/>
    </source>
</evidence>
<accession>A0A0F8ULY9</accession>
<reference evidence="4 5" key="1">
    <citation type="submission" date="2015-02" db="EMBL/GenBank/DDBJ databases">
        <title>Draft Genome Sequences of Two Closely-Related Aflatoxigenic Aspergillus Species Obtained from the Cote d'Ivoire.</title>
        <authorList>
            <person name="Moore G.G."/>
            <person name="Beltz S.B."/>
            <person name="Mack B.M."/>
        </authorList>
    </citation>
    <scope>NUCLEOTIDE SEQUENCE [LARGE SCALE GENOMIC DNA]</scope>
    <source>
        <strain evidence="4 5">SRRC1468</strain>
    </source>
</reference>
<protein>
    <recommendedName>
        <fullName evidence="3">C2H2-type domain-containing protein</fullName>
    </recommendedName>
</protein>
<feature type="region of interest" description="Disordered" evidence="2">
    <location>
        <begin position="730"/>
        <end position="762"/>
    </location>
</feature>
<dbReference type="PANTHER" id="PTHR37535:SF2">
    <property type="entry name" value="FINGER DOMAIN PROTEIN, PUTATIVE (AFU_ORTHOLOGUE AFUA_6G09300)-RELATED"/>
    <property type="match status" value="1"/>
</dbReference>
<feature type="compositionally biased region" description="Polar residues" evidence="2">
    <location>
        <begin position="136"/>
        <end position="146"/>
    </location>
</feature>
<evidence type="ECO:0000313" key="5">
    <source>
        <dbReference type="Proteomes" id="UP000034291"/>
    </source>
</evidence>
<dbReference type="GO" id="GO:0008270">
    <property type="term" value="F:zinc ion binding"/>
    <property type="evidence" value="ECO:0007669"/>
    <property type="project" value="UniProtKB-KW"/>
</dbReference>
<dbReference type="Proteomes" id="UP000034291">
    <property type="component" value="Unassembled WGS sequence"/>
</dbReference>
<evidence type="ECO:0000259" key="3">
    <source>
        <dbReference type="PROSITE" id="PS50157"/>
    </source>
</evidence>
<keyword evidence="1" id="KW-0862">Zinc</keyword>
<gene>
    <name evidence="4" type="ORF">ARAM_000188</name>
</gene>
<organism evidence="4 5">
    <name type="scientific">Aspergillus rambellii</name>
    <dbReference type="NCBI Taxonomy" id="308745"/>
    <lineage>
        <taxon>Eukaryota</taxon>
        <taxon>Fungi</taxon>
        <taxon>Dikarya</taxon>
        <taxon>Ascomycota</taxon>
        <taxon>Pezizomycotina</taxon>
        <taxon>Eurotiomycetes</taxon>
        <taxon>Eurotiomycetidae</taxon>
        <taxon>Eurotiales</taxon>
        <taxon>Aspergillaceae</taxon>
        <taxon>Aspergillus</taxon>
        <taxon>Aspergillus subgen. Nidulantes</taxon>
    </lineage>
</organism>
<evidence type="ECO:0000313" key="4">
    <source>
        <dbReference type="EMBL" id="KKK20624.1"/>
    </source>
</evidence>
<dbReference type="OrthoDB" id="4485682at2759"/>
<comment type="caution">
    <text evidence="4">The sequence shown here is derived from an EMBL/GenBank/DDBJ whole genome shotgun (WGS) entry which is preliminary data.</text>
</comment>
<dbReference type="PROSITE" id="PS00028">
    <property type="entry name" value="ZINC_FINGER_C2H2_1"/>
    <property type="match status" value="1"/>
</dbReference>
<dbReference type="STRING" id="308745.A0A0F8ULY9"/>
<evidence type="ECO:0000256" key="2">
    <source>
        <dbReference type="SAM" id="MobiDB-lite"/>
    </source>
</evidence>
<name>A0A0F8ULY9_9EURO</name>
<keyword evidence="1" id="KW-0479">Metal-binding</keyword>
<feature type="compositionally biased region" description="Basic residues" evidence="2">
    <location>
        <begin position="126"/>
        <end position="135"/>
    </location>
</feature>
<dbReference type="PANTHER" id="PTHR37535">
    <property type="entry name" value="FLUG DOMAIN PROTEIN"/>
    <property type="match status" value="1"/>
</dbReference>
<dbReference type="AlphaFoldDB" id="A0A0F8ULY9"/>
<keyword evidence="5" id="KW-1185">Reference proteome</keyword>
<dbReference type="InterPro" id="IPR021842">
    <property type="entry name" value="DUF3435"/>
</dbReference>
<keyword evidence="1" id="KW-0863">Zinc-finger</keyword>
<proteinExistence type="predicted"/>
<dbReference type="EMBL" id="JZBS01001985">
    <property type="protein sequence ID" value="KKK20624.1"/>
    <property type="molecule type" value="Genomic_DNA"/>
</dbReference>
<dbReference type="InterPro" id="IPR013087">
    <property type="entry name" value="Znf_C2H2_type"/>
</dbReference>
<feature type="compositionally biased region" description="Low complexity" evidence="2">
    <location>
        <begin position="91"/>
        <end position="103"/>
    </location>
</feature>
<dbReference type="PROSITE" id="PS50157">
    <property type="entry name" value="ZINC_FINGER_C2H2_2"/>
    <property type="match status" value="1"/>
</dbReference>